<evidence type="ECO:0000313" key="2">
    <source>
        <dbReference type="EMBL" id="AZB49115.1"/>
    </source>
</evidence>
<gene>
    <name evidence="2" type="primary">ORF16</name>
</gene>
<dbReference type="EMBL" id="MG452721">
    <property type="protein sequence ID" value="AZB49115.1"/>
    <property type="molecule type" value="Genomic_DNA"/>
</dbReference>
<sequence>MEFYLDDAFSNNLEFWDRYPILLTLCDDYTYSTEKESSLTANELVLLQQLRKINCGVLADILSGPHWPLHIDDPISTCDLVVEELFEDRVNIGRFMVFFLMGMYAYKKLTETGRKDTAQRLKVLWADKYATHRHRLKDSRPKKTSIPGIIVSLSFFCLAAVGLRYLAQ</sequence>
<dbReference type="Proteomes" id="UP000679767">
    <property type="component" value="Segment"/>
</dbReference>
<dbReference type="GeneID" id="65102669"/>
<evidence type="ECO:0000256" key="1">
    <source>
        <dbReference type="SAM" id="Phobius"/>
    </source>
</evidence>
<organism evidence="2">
    <name type="scientific">Vombatid gammaherpesvirus 1</name>
    <dbReference type="NCBI Taxonomy" id="2052651"/>
    <lineage>
        <taxon>Viruses</taxon>
        <taxon>Duplodnaviria</taxon>
        <taxon>Heunggongvirae</taxon>
        <taxon>Peploviricota</taxon>
        <taxon>Herviviricetes</taxon>
        <taxon>Herpesvirales</taxon>
        <taxon>Orthoherpesviridae</taxon>
        <taxon>Gammaherpesvirinae</taxon>
        <taxon>Manticavirus</taxon>
        <taxon>Manticavirus vombatidgamma1</taxon>
    </lineage>
</organism>
<feature type="transmembrane region" description="Helical" evidence="1">
    <location>
        <begin position="145"/>
        <end position="167"/>
    </location>
</feature>
<keyword evidence="1" id="KW-0472">Membrane</keyword>
<protein>
    <submittedName>
        <fullName evidence="2">Bcl-2-like protein</fullName>
    </submittedName>
</protein>
<evidence type="ECO:0000313" key="3">
    <source>
        <dbReference type="Proteomes" id="UP000679767"/>
    </source>
</evidence>
<accession>A0A3Q8J5Z0</accession>
<keyword evidence="3" id="KW-1185">Reference proteome</keyword>
<dbReference type="RefSeq" id="YP_010087385.1">
    <property type="nucleotide sequence ID" value="NC_055554.1"/>
</dbReference>
<dbReference type="KEGG" id="vg:65102669"/>
<keyword evidence="1" id="KW-1133">Transmembrane helix</keyword>
<proteinExistence type="predicted"/>
<name>A0A3Q8J5Z0_9GAMA</name>
<keyword evidence="1" id="KW-0812">Transmembrane</keyword>
<reference evidence="2" key="1">
    <citation type="submission" date="2017-11" db="EMBL/GenBank/DDBJ databases">
        <title>The distinct marsupial branch of gammaherpesviruses includes novel host-derived genes seldom found in other viruses.</title>
        <authorList>
            <person name="Vaz P.K."/>
        </authorList>
    </citation>
    <scope>NUCLEOTIDE SEQUENCE</scope>
    <source>
        <strain evidence="2">V3187/11</strain>
    </source>
</reference>